<name>A0A917RMZ3_9ACTN</name>
<proteinExistence type="predicted"/>
<protein>
    <submittedName>
        <fullName evidence="1">Uncharacterized protein</fullName>
    </submittedName>
</protein>
<accession>A0A917RMZ3</accession>
<evidence type="ECO:0000313" key="2">
    <source>
        <dbReference type="Proteomes" id="UP000645217"/>
    </source>
</evidence>
<comment type="caution">
    <text evidence="1">The sequence shown here is derived from an EMBL/GenBank/DDBJ whole genome shotgun (WGS) entry which is preliminary data.</text>
</comment>
<sequence>MHSRLHVRSPSLHVRCTPASPLREGDLAQIVVSGQHPTASAMEVSVIMWILGGAAALTEIMWGRNLFRPDVEAKMAQQSRYPDPRRKLAVAALLTLLALTACTTDNGPTATQAGQTLKNHVLQLLAERDASNVRVIDPGGRDLPCGDGKARRTFSATGMDVSKGSSQYVLRTAMLGALERVGHYKIVGQPRTTEAVRVADASSKTILTIDSPENGVYSISGETECLRAA</sequence>
<gene>
    <name evidence="1" type="ORF">GCM10007964_66100</name>
</gene>
<dbReference type="AlphaFoldDB" id="A0A917RMZ3"/>
<reference evidence="1" key="1">
    <citation type="journal article" date="2014" name="Int. J. Syst. Evol. Microbiol.">
        <title>Complete genome sequence of Corynebacterium casei LMG S-19264T (=DSM 44701T), isolated from a smear-ripened cheese.</title>
        <authorList>
            <consortium name="US DOE Joint Genome Institute (JGI-PGF)"/>
            <person name="Walter F."/>
            <person name="Albersmeier A."/>
            <person name="Kalinowski J."/>
            <person name="Ruckert C."/>
        </authorList>
    </citation>
    <scope>NUCLEOTIDE SEQUENCE</scope>
    <source>
        <strain evidence="1">JCM 13064</strain>
    </source>
</reference>
<dbReference type="Proteomes" id="UP000645217">
    <property type="component" value="Unassembled WGS sequence"/>
</dbReference>
<reference evidence="1" key="2">
    <citation type="submission" date="2020-09" db="EMBL/GenBank/DDBJ databases">
        <authorList>
            <person name="Sun Q."/>
            <person name="Ohkuma M."/>
        </authorList>
    </citation>
    <scope>NUCLEOTIDE SEQUENCE</scope>
    <source>
        <strain evidence="1">JCM 13064</strain>
    </source>
</reference>
<organism evidence="1 2">
    <name type="scientific">Sphaerisporangium melleum</name>
    <dbReference type="NCBI Taxonomy" id="321316"/>
    <lineage>
        <taxon>Bacteria</taxon>
        <taxon>Bacillati</taxon>
        <taxon>Actinomycetota</taxon>
        <taxon>Actinomycetes</taxon>
        <taxon>Streptosporangiales</taxon>
        <taxon>Streptosporangiaceae</taxon>
        <taxon>Sphaerisporangium</taxon>
    </lineage>
</organism>
<keyword evidence="2" id="KW-1185">Reference proteome</keyword>
<evidence type="ECO:0000313" key="1">
    <source>
        <dbReference type="EMBL" id="GGL14833.1"/>
    </source>
</evidence>
<dbReference type="EMBL" id="BMNT01000050">
    <property type="protein sequence ID" value="GGL14833.1"/>
    <property type="molecule type" value="Genomic_DNA"/>
</dbReference>